<dbReference type="Gene3D" id="1.10.510.10">
    <property type="entry name" value="Transferase(Phosphotransferase) domain 1"/>
    <property type="match status" value="1"/>
</dbReference>
<keyword evidence="6" id="KW-0732">Signal</keyword>
<dbReference type="GO" id="GO:0005886">
    <property type="term" value="C:plasma membrane"/>
    <property type="evidence" value="ECO:0007669"/>
    <property type="project" value="TreeGrafter"/>
</dbReference>
<evidence type="ECO:0000256" key="8">
    <source>
        <dbReference type="ARBA" id="ARBA00022777"/>
    </source>
</evidence>
<evidence type="ECO:0000256" key="10">
    <source>
        <dbReference type="ARBA" id="ARBA00022989"/>
    </source>
</evidence>
<dbReference type="Proteomes" id="UP000728185">
    <property type="component" value="Unassembled WGS sequence"/>
</dbReference>
<organism evidence="15 16">
    <name type="scientific">Fasciolopsis buskii</name>
    <dbReference type="NCBI Taxonomy" id="27845"/>
    <lineage>
        <taxon>Eukaryota</taxon>
        <taxon>Metazoa</taxon>
        <taxon>Spiralia</taxon>
        <taxon>Lophotrochozoa</taxon>
        <taxon>Platyhelminthes</taxon>
        <taxon>Trematoda</taxon>
        <taxon>Digenea</taxon>
        <taxon>Plagiorchiida</taxon>
        <taxon>Echinostomata</taxon>
        <taxon>Echinostomatoidea</taxon>
        <taxon>Fasciolidae</taxon>
        <taxon>Fasciolopsis</taxon>
    </lineage>
</organism>
<reference evidence="15" key="1">
    <citation type="submission" date="2019-05" db="EMBL/GenBank/DDBJ databases">
        <title>Annotation for the trematode Fasciolopsis buski.</title>
        <authorList>
            <person name="Choi Y.-J."/>
        </authorList>
    </citation>
    <scope>NUCLEOTIDE SEQUENCE</scope>
    <source>
        <strain evidence="15">HT</strain>
        <tissue evidence="15">Whole worm</tissue>
    </source>
</reference>
<comment type="subcellular location">
    <subcellularLocation>
        <location evidence="1 13">Membrane</location>
        <topology evidence="1 13">Single-pass type I membrane protein</topology>
    </subcellularLocation>
</comment>
<keyword evidence="11 13" id="KW-0472">Membrane</keyword>
<dbReference type="GO" id="GO:0046872">
    <property type="term" value="F:metal ion binding"/>
    <property type="evidence" value="ECO:0007669"/>
    <property type="project" value="UniProtKB-KW"/>
</dbReference>
<comment type="caution">
    <text evidence="15">The sequence shown here is derived from an EMBL/GenBank/DDBJ whole genome shotgun (WGS) entry which is preliminary data.</text>
</comment>
<keyword evidence="3 13" id="KW-0723">Serine/threonine-protein kinase</keyword>
<dbReference type="InterPro" id="IPR011009">
    <property type="entry name" value="Kinase-like_dom_sf"/>
</dbReference>
<feature type="transmembrane region" description="Helical" evidence="13">
    <location>
        <begin position="33"/>
        <end position="55"/>
    </location>
</feature>
<proteinExistence type="inferred from homology"/>
<keyword evidence="8 13" id="KW-0418">Kinase</keyword>
<keyword evidence="4 13" id="KW-0808">Transferase</keyword>
<dbReference type="InterPro" id="IPR000719">
    <property type="entry name" value="Prot_kinase_dom"/>
</dbReference>
<dbReference type="Pfam" id="PF07714">
    <property type="entry name" value="PK_Tyr_Ser-Thr"/>
    <property type="match status" value="1"/>
</dbReference>
<sequence length="611" mass="67039">SVILCFTSDSQWVNTSALAVLEESQPTASHDSLLLLLLVPILISILFLILGIFLCQLNQKRLKSALFKQTLPPSASNRLCTCGAVQLKSDGTLGGSIAQCTCGYLDNLKQNDELDNPFGYHSSGLTQRTPKVGTGWLTPGEIEGLASMITKLELKSQGCFGQVWHGRFVLPSEDQERISIPSVSTVSPTLPAITSSLGDSNQPDSSATRVVDVAVKIFRSAQKDSWQTELSLFRLPGLAHPNILKFYGADQVNDYDGLVPDVQYWLVTEYHPLGSLYDYLHTNTVGWPELLRIAISVARGLTHLHAETTLTNGMDSVMGHPKLSVAHRDLNSRNVLLKQDMSACIADFGLAIRFDPGQFPSVAHPQLGTRRYMAPEVLDGAIQFSRDAYLRIDVYAMGLVFWELMSRCTGTVEHPITINEPYRAPFEAELGPAPTMEELQLFVAHEKQRPRFNPVWADDPLMCTLWETVEECWDQDAEARLSAGCVTKRLATLAQETQVPSDPSGTPVMTTQPRLNASSDVELSDVYLANDTNENQQTDHISLAPLRPIAVFRPPSLNRSQASPNPICLPVPSKCAADAISHSGQLTTALHNDDCDAPERESLLSKTPAPL</sequence>
<dbReference type="EC" id="2.7.11.30" evidence="13"/>
<dbReference type="Gene3D" id="3.30.200.20">
    <property type="entry name" value="Phosphorylase Kinase, domain 1"/>
    <property type="match status" value="1"/>
</dbReference>
<name>A0A8E0RUI6_9TREM</name>
<dbReference type="GO" id="GO:0005524">
    <property type="term" value="F:ATP binding"/>
    <property type="evidence" value="ECO:0007669"/>
    <property type="project" value="UniProtKB-UniRule"/>
</dbReference>
<evidence type="ECO:0000256" key="12">
    <source>
        <dbReference type="ARBA" id="ARBA00023170"/>
    </source>
</evidence>
<dbReference type="GO" id="GO:0071363">
    <property type="term" value="P:cellular response to growth factor stimulus"/>
    <property type="evidence" value="ECO:0007669"/>
    <property type="project" value="TreeGrafter"/>
</dbReference>
<keyword evidence="16" id="KW-1185">Reference proteome</keyword>
<dbReference type="InterPro" id="IPR000333">
    <property type="entry name" value="TGFB_receptor"/>
</dbReference>
<evidence type="ECO:0000256" key="5">
    <source>
        <dbReference type="ARBA" id="ARBA00022692"/>
    </source>
</evidence>
<evidence type="ECO:0000256" key="6">
    <source>
        <dbReference type="ARBA" id="ARBA00022729"/>
    </source>
</evidence>
<evidence type="ECO:0000256" key="4">
    <source>
        <dbReference type="ARBA" id="ARBA00022679"/>
    </source>
</evidence>
<keyword evidence="13" id="KW-0460">Magnesium</keyword>
<accession>A0A8E0RUI6</accession>
<keyword evidence="13" id="KW-0464">Manganese</keyword>
<dbReference type="OrthoDB" id="547665at2759"/>
<comment type="cofactor">
    <cofactor evidence="13">
        <name>Mg(2+)</name>
        <dbReference type="ChEBI" id="CHEBI:18420"/>
    </cofactor>
    <cofactor evidence="13">
        <name>Mn(2+)</name>
        <dbReference type="ChEBI" id="CHEBI:29035"/>
    </cofactor>
</comment>
<evidence type="ECO:0000256" key="7">
    <source>
        <dbReference type="ARBA" id="ARBA00022741"/>
    </source>
</evidence>
<feature type="non-terminal residue" evidence="15">
    <location>
        <position position="1"/>
    </location>
</feature>
<keyword evidence="12 13" id="KW-0675">Receptor</keyword>
<evidence type="ECO:0000256" key="1">
    <source>
        <dbReference type="ARBA" id="ARBA00004479"/>
    </source>
</evidence>
<evidence type="ECO:0000256" key="13">
    <source>
        <dbReference type="RuleBase" id="RU361271"/>
    </source>
</evidence>
<dbReference type="SUPFAM" id="SSF56112">
    <property type="entry name" value="Protein kinase-like (PK-like)"/>
    <property type="match status" value="1"/>
</dbReference>
<feature type="domain" description="Protein kinase" evidence="14">
    <location>
        <begin position="149"/>
        <end position="493"/>
    </location>
</feature>
<evidence type="ECO:0000259" key="14">
    <source>
        <dbReference type="PROSITE" id="PS50011"/>
    </source>
</evidence>
<protein>
    <recommendedName>
        <fullName evidence="13">Serine/threonine-protein kinase receptor</fullName>
        <ecNumber evidence="13">2.7.11.30</ecNumber>
    </recommendedName>
</protein>
<comment type="catalytic activity">
    <reaction evidence="13">
        <text>L-threonyl-[receptor-protein] + ATP = O-phospho-L-threonyl-[receptor-protein] + ADP + H(+)</text>
        <dbReference type="Rhea" id="RHEA:44880"/>
        <dbReference type="Rhea" id="RHEA-COMP:11024"/>
        <dbReference type="Rhea" id="RHEA-COMP:11025"/>
        <dbReference type="ChEBI" id="CHEBI:15378"/>
        <dbReference type="ChEBI" id="CHEBI:30013"/>
        <dbReference type="ChEBI" id="CHEBI:30616"/>
        <dbReference type="ChEBI" id="CHEBI:61977"/>
        <dbReference type="ChEBI" id="CHEBI:456216"/>
        <dbReference type="EC" id="2.7.11.30"/>
    </reaction>
</comment>
<keyword evidence="10 13" id="KW-1133">Transmembrane helix</keyword>
<evidence type="ECO:0000313" key="15">
    <source>
        <dbReference type="EMBL" id="KAA0194154.1"/>
    </source>
</evidence>
<dbReference type="PRINTS" id="PR00653">
    <property type="entry name" value="ACTIVIN2R"/>
</dbReference>
<keyword evidence="13" id="KW-0479">Metal-binding</keyword>
<gene>
    <name evidence="15" type="ORF">FBUS_03809</name>
</gene>
<dbReference type="PANTHER" id="PTHR23255:SF72">
    <property type="entry name" value="RECEPTOR PROTEIN SERINE_THREONINE KINASE"/>
    <property type="match status" value="1"/>
</dbReference>
<evidence type="ECO:0000313" key="16">
    <source>
        <dbReference type="Proteomes" id="UP000728185"/>
    </source>
</evidence>
<comment type="similarity">
    <text evidence="2 13">Belongs to the protein kinase superfamily. TKL Ser/Thr protein kinase family. TGFB receptor subfamily.</text>
</comment>
<evidence type="ECO:0000256" key="11">
    <source>
        <dbReference type="ARBA" id="ARBA00023136"/>
    </source>
</evidence>
<dbReference type="GO" id="GO:0043235">
    <property type="term" value="C:receptor complex"/>
    <property type="evidence" value="ECO:0007669"/>
    <property type="project" value="TreeGrafter"/>
</dbReference>
<keyword evidence="9 13" id="KW-0067">ATP-binding</keyword>
<dbReference type="GO" id="GO:0004675">
    <property type="term" value="F:transmembrane receptor protein serine/threonine kinase activity"/>
    <property type="evidence" value="ECO:0007669"/>
    <property type="project" value="UniProtKB-EC"/>
</dbReference>
<evidence type="ECO:0000256" key="3">
    <source>
        <dbReference type="ARBA" id="ARBA00022527"/>
    </source>
</evidence>
<dbReference type="EMBL" id="LUCM01004571">
    <property type="protein sequence ID" value="KAA0194154.1"/>
    <property type="molecule type" value="Genomic_DNA"/>
</dbReference>
<keyword evidence="7 13" id="KW-0547">Nucleotide-binding</keyword>
<evidence type="ECO:0000256" key="2">
    <source>
        <dbReference type="ARBA" id="ARBA00009605"/>
    </source>
</evidence>
<dbReference type="InterPro" id="IPR001245">
    <property type="entry name" value="Ser-Thr/Tyr_kinase_cat_dom"/>
</dbReference>
<dbReference type="AlphaFoldDB" id="A0A8E0RUI6"/>
<keyword evidence="5 13" id="KW-0812">Transmembrane</keyword>
<dbReference type="PROSITE" id="PS50011">
    <property type="entry name" value="PROTEIN_KINASE_DOM"/>
    <property type="match status" value="1"/>
</dbReference>
<dbReference type="PANTHER" id="PTHR23255">
    <property type="entry name" value="TRANSFORMING GROWTH FACTOR-BETA RECEPTOR TYPE I AND II"/>
    <property type="match status" value="1"/>
</dbReference>
<evidence type="ECO:0000256" key="9">
    <source>
        <dbReference type="ARBA" id="ARBA00022840"/>
    </source>
</evidence>